<feature type="domain" description="HTH cro/C1-type" evidence="2">
    <location>
        <begin position="5"/>
        <end position="60"/>
    </location>
</feature>
<dbReference type="CDD" id="cd00093">
    <property type="entry name" value="HTH_XRE"/>
    <property type="match status" value="1"/>
</dbReference>
<feature type="region of interest" description="Disordered" evidence="1">
    <location>
        <begin position="90"/>
        <end position="113"/>
    </location>
</feature>
<dbReference type="Pfam" id="PF01381">
    <property type="entry name" value="HTH_3"/>
    <property type="match status" value="1"/>
</dbReference>
<dbReference type="EMBL" id="JADIMO010000044">
    <property type="protein sequence ID" value="MBO8444857.1"/>
    <property type="molecule type" value="Genomic_DNA"/>
</dbReference>
<reference evidence="3" key="2">
    <citation type="journal article" date="2021" name="PeerJ">
        <title>Extensive microbial diversity within the chicken gut microbiome revealed by metagenomics and culture.</title>
        <authorList>
            <person name="Gilroy R."/>
            <person name="Ravi A."/>
            <person name="Getino M."/>
            <person name="Pursley I."/>
            <person name="Horton D.L."/>
            <person name="Alikhan N.F."/>
            <person name="Baker D."/>
            <person name="Gharbi K."/>
            <person name="Hall N."/>
            <person name="Watson M."/>
            <person name="Adriaenssens E.M."/>
            <person name="Foster-Nyarko E."/>
            <person name="Jarju S."/>
            <person name="Secka A."/>
            <person name="Antonio M."/>
            <person name="Oren A."/>
            <person name="Chaudhuri R.R."/>
            <person name="La Ragione R."/>
            <person name="Hildebrand F."/>
            <person name="Pallen M.J."/>
        </authorList>
    </citation>
    <scope>NUCLEOTIDE SEQUENCE</scope>
    <source>
        <strain evidence="3">D5-748</strain>
    </source>
</reference>
<accession>A0A9D9HCM9</accession>
<gene>
    <name evidence="3" type="ORF">IAC23_04065</name>
</gene>
<dbReference type="InterPro" id="IPR001387">
    <property type="entry name" value="Cro/C1-type_HTH"/>
</dbReference>
<dbReference type="GO" id="GO:0003677">
    <property type="term" value="F:DNA binding"/>
    <property type="evidence" value="ECO:0007669"/>
    <property type="project" value="InterPro"/>
</dbReference>
<organism evidence="3 4">
    <name type="scientific">Candidatus Cryptobacteroides merdavium</name>
    <dbReference type="NCBI Taxonomy" id="2840769"/>
    <lineage>
        <taxon>Bacteria</taxon>
        <taxon>Pseudomonadati</taxon>
        <taxon>Bacteroidota</taxon>
        <taxon>Bacteroidia</taxon>
        <taxon>Bacteroidales</taxon>
        <taxon>Candidatus Cryptobacteroides</taxon>
    </lineage>
</organism>
<protein>
    <submittedName>
        <fullName evidence="3">Helix-turn-helix transcriptional regulator</fullName>
    </submittedName>
</protein>
<evidence type="ECO:0000313" key="4">
    <source>
        <dbReference type="Proteomes" id="UP000823619"/>
    </source>
</evidence>
<evidence type="ECO:0000259" key="2">
    <source>
        <dbReference type="PROSITE" id="PS50943"/>
    </source>
</evidence>
<proteinExistence type="predicted"/>
<evidence type="ECO:0000313" key="3">
    <source>
        <dbReference type="EMBL" id="MBO8444857.1"/>
    </source>
</evidence>
<comment type="caution">
    <text evidence="3">The sequence shown here is derived from an EMBL/GenBank/DDBJ whole genome shotgun (WGS) entry which is preliminary data.</text>
</comment>
<reference evidence="3" key="1">
    <citation type="submission" date="2020-10" db="EMBL/GenBank/DDBJ databases">
        <authorList>
            <person name="Gilroy R."/>
        </authorList>
    </citation>
    <scope>NUCLEOTIDE SEQUENCE</scope>
    <source>
        <strain evidence="3">D5-748</strain>
    </source>
</reference>
<dbReference type="AlphaFoldDB" id="A0A9D9HCM9"/>
<sequence length="201" mass="22319">MNNRLQQFLIAENINQAQFADSIGVARASVSHILAGRNKPGYDFIQNMLKRYPDLNIEWLLTGQGKMYKSRAKEGKASSAAANAAGPVNLFDDLPDFDEPEAKTPDNPDWTSGTIVAKETASGENSNVRSISPELSMQDEAMRENITPHERRISVQEHTVPQNIAATGGNATIYDRSETAVKQRKAVKIVIFYDDNTFQEF</sequence>
<dbReference type="Gene3D" id="1.10.260.40">
    <property type="entry name" value="lambda repressor-like DNA-binding domains"/>
    <property type="match status" value="1"/>
</dbReference>
<dbReference type="SUPFAM" id="SSF47413">
    <property type="entry name" value="lambda repressor-like DNA-binding domains"/>
    <property type="match status" value="1"/>
</dbReference>
<dbReference type="SMART" id="SM00530">
    <property type="entry name" value="HTH_XRE"/>
    <property type="match status" value="1"/>
</dbReference>
<dbReference type="PROSITE" id="PS50943">
    <property type="entry name" value="HTH_CROC1"/>
    <property type="match status" value="1"/>
</dbReference>
<evidence type="ECO:0000256" key="1">
    <source>
        <dbReference type="SAM" id="MobiDB-lite"/>
    </source>
</evidence>
<dbReference type="Proteomes" id="UP000823619">
    <property type="component" value="Unassembled WGS sequence"/>
</dbReference>
<name>A0A9D9HCM9_9BACT</name>
<dbReference type="InterPro" id="IPR010982">
    <property type="entry name" value="Lambda_DNA-bd_dom_sf"/>
</dbReference>